<reference evidence="2" key="1">
    <citation type="journal article" date="2023" name="Plant J.">
        <title>Genome sequences and population genomics provide insights into the demographic history, inbreeding, and mutation load of two 'living fossil' tree species of Dipteronia.</title>
        <authorList>
            <person name="Feng Y."/>
            <person name="Comes H.P."/>
            <person name="Chen J."/>
            <person name="Zhu S."/>
            <person name="Lu R."/>
            <person name="Zhang X."/>
            <person name="Li P."/>
            <person name="Qiu J."/>
            <person name="Olsen K.M."/>
            <person name="Qiu Y."/>
        </authorList>
    </citation>
    <scope>NUCLEOTIDE SEQUENCE</scope>
    <source>
        <strain evidence="2">NBL</strain>
    </source>
</reference>
<accession>A0AAD9ZUS5</accession>
<dbReference type="Pfam" id="PF10551">
    <property type="entry name" value="MULE"/>
    <property type="match status" value="1"/>
</dbReference>
<dbReference type="InterPro" id="IPR018289">
    <property type="entry name" value="MULE_transposase_dom"/>
</dbReference>
<organism evidence="2 3">
    <name type="scientific">Dipteronia sinensis</name>
    <dbReference type="NCBI Taxonomy" id="43782"/>
    <lineage>
        <taxon>Eukaryota</taxon>
        <taxon>Viridiplantae</taxon>
        <taxon>Streptophyta</taxon>
        <taxon>Embryophyta</taxon>
        <taxon>Tracheophyta</taxon>
        <taxon>Spermatophyta</taxon>
        <taxon>Magnoliopsida</taxon>
        <taxon>eudicotyledons</taxon>
        <taxon>Gunneridae</taxon>
        <taxon>Pentapetalae</taxon>
        <taxon>rosids</taxon>
        <taxon>malvids</taxon>
        <taxon>Sapindales</taxon>
        <taxon>Sapindaceae</taxon>
        <taxon>Hippocastanoideae</taxon>
        <taxon>Acereae</taxon>
        <taxon>Dipteronia</taxon>
    </lineage>
</organism>
<dbReference type="PANTHER" id="PTHR31973:SF195">
    <property type="entry name" value="MUDR FAMILY TRANSPOSASE"/>
    <property type="match status" value="1"/>
</dbReference>
<sequence>MLEQANLDTVTKVETNSENKFMYSFMCLGACIEDFGKAIWPVIAIDGTHLKGSYKGVVFVAACKDGNNKIFPMAFGIGDKENEESWMWFLTELYKTIGHPDNLMFIFNRNPIIPKSVSKAFPNASHGLCFFHITQNLKSNYKKTFTKDICDIFTATTYMYRQSDYEKEMNELLIVHPKVHQYVIEIGPEKIGVCSQPRKTIRYDD</sequence>
<evidence type="ECO:0000313" key="2">
    <source>
        <dbReference type="EMBL" id="KAK3193552.1"/>
    </source>
</evidence>
<keyword evidence="3" id="KW-1185">Reference proteome</keyword>
<name>A0AAD9ZUS5_9ROSI</name>
<dbReference type="AlphaFoldDB" id="A0AAD9ZUS5"/>
<dbReference type="Proteomes" id="UP001281410">
    <property type="component" value="Unassembled WGS sequence"/>
</dbReference>
<comment type="caution">
    <text evidence="2">The sequence shown here is derived from an EMBL/GenBank/DDBJ whole genome shotgun (WGS) entry which is preliminary data.</text>
</comment>
<protein>
    <recommendedName>
        <fullName evidence="1">MULE transposase domain-containing protein</fullName>
    </recommendedName>
</protein>
<proteinExistence type="predicted"/>
<gene>
    <name evidence="2" type="ORF">Dsin_024862</name>
</gene>
<dbReference type="PANTHER" id="PTHR31973">
    <property type="entry name" value="POLYPROTEIN, PUTATIVE-RELATED"/>
    <property type="match status" value="1"/>
</dbReference>
<evidence type="ECO:0000313" key="3">
    <source>
        <dbReference type="Proteomes" id="UP001281410"/>
    </source>
</evidence>
<dbReference type="EMBL" id="JANJYJ010000008">
    <property type="protein sequence ID" value="KAK3193552.1"/>
    <property type="molecule type" value="Genomic_DNA"/>
</dbReference>
<feature type="domain" description="MULE transposase" evidence="1">
    <location>
        <begin position="42"/>
        <end position="136"/>
    </location>
</feature>
<evidence type="ECO:0000259" key="1">
    <source>
        <dbReference type="Pfam" id="PF10551"/>
    </source>
</evidence>